<dbReference type="Pfam" id="PF07307">
    <property type="entry name" value="HEPPP_synt_1"/>
    <property type="match status" value="1"/>
</dbReference>
<accession>A0A8D5ZNV9</accession>
<sequence length="278" mass="32135">MIRVASSKLWYTGQEEHVIDLSVGGGRDMTSVHTEWESIVEEIAQYAENPFVKRCLGRPHVPSFFVQVLYMMLKSHELPISRIRRLCTATALLQMALDIHETVSLDKPKTEEQMRIRQLTVLAGDYYSSQFYRLLSEQGEVEAVACLAQATCRINEAKMRLYALRDDTRTSSSVWLPLIRRIRGELLAALADFFHAENRWDHSWRPLAERLMALDYLVSPRVKETFPWLSDDSVPAVLLEEIQSWLEGMKLSEERQEWAEAIQRRFAPVLGEPLLREG</sequence>
<dbReference type="InterPro" id="IPR008949">
    <property type="entry name" value="Isoprenoid_synthase_dom_sf"/>
</dbReference>
<dbReference type="EMBL" id="AP024601">
    <property type="protein sequence ID" value="BCU81781.1"/>
    <property type="molecule type" value="Genomic_DNA"/>
</dbReference>
<reference evidence="1" key="2">
    <citation type="journal article" date="2021" name="Microbiol. Resour. Announc.">
        <title>Complete Genome Sequence of Polycladomyces abyssicola JIR-001T, Isolated from Hemipelagic Sediment in Deep Seawater.</title>
        <authorList>
            <person name="Tsubouchi T."/>
            <person name="Kaneko Y."/>
        </authorList>
    </citation>
    <scope>NUCLEOTIDE SEQUENCE</scope>
    <source>
        <strain evidence="1">JIR-001</strain>
    </source>
</reference>
<evidence type="ECO:0008006" key="3">
    <source>
        <dbReference type="Google" id="ProtNLM"/>
    </source>
</evidence>
<gene>
    <name evidence="1" type="ORF">JIR001_15640</name>
</gene>
<dbReference type="InterPro" id="IPR009920">
    <property type="entry name" value="HEPPP_synth_su1"/>
</dbReference>
<name>A0A8D5ZNV9_9BACL</name>
<dbReference type="Proteomes" id="UP000677436">
    <property type="component" value="Chromosome"/>
</dbReference>
<evidence type="ECO:0000313" key="2">
    <source>
        <dbReference type="Proteomes" id="UP000677436"/>
    </source>
</evidence>
<proteinExistence type="predicted"/>
<dbReference type="SUPFAM" id="SSF48576">
    <property type="entry name" value="Terpenoid synthases"/>
    <property type="match status" value="1"/>
</dbReference>
<reference evidence="1" key="1">
    <citation type="journal article" date="2013" name="Int. J. Syst. Evol. Microbiol.">
        <title>Polycladomyces abyssicola gen. nov., sp. nov., a thermophilic filamentous bacterium isolated from hemipelagic sediment.</title>
        <authorList>
            <person name="Tsubouchi T."/>
            <person name="Shimane Y."/>
            <person name="Mori K."/>
            <person name="Usui K."/>
            <person name="Hiraki T."/>
            <person name="Tame A."/>
            <person name="Uematsu K."/>
            <person name="Maruyama T."/>
            <person name="Hatada Y."/>
        </authorList>
    </citation>
    <scope>NUCLEOTIDE SEQUENCE</scope>
    <source>
        <strain evidence="1">JIR-001</strain>
    </source>
</reference>
<dbReference type="KEGG" id="pabs:JIR001_15640"/>
<organism evidence="1 2">
    <name type="scientific">Polycladomyces abyssicola</name>
    <dbReference type="NCBI Taxonomy" id="1125966"/>
    <lineage>
        <taxon>Bacteria</taxon>
        <taxon>Bacillati</taxon>
        <taxon>Bacillota</taxon>
        <taxon>Bacilli</taxon>
        <taxon>Bacillales</taxon>
        <taxon>Thermoactinomycetaceae</taxon>
        <taxon>Polycladomyces</taxon>
    </lineage>
</organism>
<keyword evidence="2" id="KW-1185">Reference proteome</keyword>
<evidence type="ECO:0000313" key="1">
    <source>
        <dbReference type="EMBL" id="BCU81781.1"/>
    </source>
</evidence>
<dbReference type="GO" id="GO:0009234">
    <property type="term" value="P:menaquinone biosynthetic process"/>
    <property type="evidence" value="ECO:0007669"/>
    <property type="project" value="InterPro"/>
</dbReference>
<dbReference type="Gene3D" id="1.20.120.1450">
    <property type="match status" value="1"/>
</dbReference>
<protein>
    <recommendedName>
        <fullName evidence="3">Heptaprenyl diphosphate synthase</fullName>
    </recommendedName>
</protein>
<dbReference type="AlphaFoldDB" id="A0A8D5ZNV9"/>